<dbReference type="InParanoid" id="A0A7J6JBG0"/>
<gene>
    <name evidence="2" type="ORF">CGGC5_v005709</name>
</gene>
<accession>A0A7J6JBG0</accession>
<organism evidence="2 3">
    <name type="scientific">Colletotrichum fructicola (strain Nara gc5)</name>
    <name type="common">Anthracnose fungus</name>
    <name type="synonym">Colletotrichum gloeosporioides (strain Nara gc5)</name>
    <dbReference type="NCBI Taxonomy" id="1213859"/>
    <lineage>
        <taxon>Eukaryota</taxon>
        <taxon>Fungi</taxon>
        <taxon>Dikarya</taxon>
        <taxon>Ascomycota</taxon>
        <taxon>Pezizomycotina</taxon>
        <taxon>Sordariomycetes</taxon>
        <taxon>Hypocreomycetidae</taxon>
        <taxon>Glomerellales</taxon>
        <taxon>Glomerellaceae</taxon>
        <taxon>Colletotrichum</taxon>
        <taxon>Colletotrichum gloeosporioides species complex</taxon>
    </lineage>
</organism>
<evidence type="ECO:0000256" key="1">
    <source>
        <dbReference type="SAM" id="MobiDB-lite"/>
    </source>
</evidence>
<evidence type="ECO:0000313" key="3">
    <source>
        <dbReference type="Proteomes" id="UP000011096"/>
    </source>
</evidence>
<reference evidence="2 3" key="1">
    <citation type="submission" date="2012-08" db="EMBL/GenBank/DDBJ databases">
        <authorList>
            <person name="Gan P.H.P."/>
            <person name="Ikeda K."/>
            <person name="Irieda H."/>
            <person name="Narusaka M."/>
            <person name="O'Connell R.J."/>
            <person name="Narusaka Y."/>
            <person name="Takano Y."/>
            <person name="Kubo Y."/>
            <person name="Shirasu K."/>
        </authorList>
    </citation>
    <scope>NUCLEOTIDE SEQUENCE [LARGE SCALE GENOMIC DNA]</scope>
    <source>
        <strain evidence="2 3">Nara gc5</strain>
    </source>
</reference>
<feature type="compositionally biased region" description="Polar residues" evidence="1">
    <location>
        <begin position="15"/>
        <end position="28"/>
    </location>
</feature>
<protein>
    <submittedName>
        <fullName evidence="2">Uncharacterized protein</fullName>
    </submittedName>
</protein>
<dbReference type="EMBL" id="ANPB02000003">
    <property type="protein sequence ID" value="KAF4486486.1"/>
    <property type="molecule type" value="Genomic_DNA"/>
</dbReference>
<dbReference type="GeneID" id="43608423"/>
<dbReference type="Proteomes" id="UP000011096">
    <property type="component" value="Unassembled WGS sequence"/>
</dbReference>
<evidence type="ECO:0000313" key="2">
    <source>
        <dbReference type="EMBL" id="KAF4486486.1"/>
    </source>
</evidence>
<comment type="caution">
    <text evidence="2">The sequence shown here is derived from an EMBL/GenBank/DDBJ whole genome shotgun (WGS) entry which is preliminary data.</text>
</comment>
<dbReference type="RefSeq" id="XP_031879129.1">
    <property type="nucleotide sequence ID" value="XM_032024255.1"/>
</dbReference>
<name>A0A7J6JBG0_COLFN</name>
<feature type="compositionally biased region" description="Gly residues" evidence="1">
    <location>
        <begin position="50"/>
        <end position="67"/>
    </location>
</feature>
<feature type="compositionally biased region" description="Basic and acidic residues" evidence="1">
    <location>
        <begin position="32"/>
        <end position="47"/>
    </location>
</feature>
<dbReference type="AlphaFoldDB" id="A0A7J6JBG0"/>
<sequence length="116" mass="11899">MPTKNPGTQEAHLDSTLSAQKAFKSQTPPRVKAADMGRKDRSSKDLVVKAGGGGGGGGGGATGGGGGSAMVQINYGQDGDFEMIKACSRTTEDANGNYVHESSFEKISYTNNGGKR</sequence>
<proteinExistence type="predicted"/>
<feature type="region of interest" description="Disordered" evidence="1">
    <location>
        <begin position="1"/>
        <end position="67"/>
    </location>
</feature>
<reference evidence="2 3" key="2">
    <citation type="submission" date="2020-04" db="EMBL/GenBank/DDBJ databases">
        <title>Genome sequencing and assembly of multiple isolates from the Colletotrichum gloeosporioides species complex.</title>
        <authorList>
            <person name="Gan P."/>
            <person name="Shirasu K."/>
        </authorList>
    </citation>
    <scope>NUCLEOTIDE SEQUENCE [LARGE SCALE GENOMIC DNA]</scope>
    <source>
        <strain evidence="2 3">Nara gc5</strain>
    </source>
</reference>
<keyword evidence="3" id="KW-1185">Reference proteome</keyword>